<dbReference type="InterPro" id="IPR007219">
    <property type="entry name" value="XnlR_reg_dom"/>
</dbReference>
<reference evidence="8 9" key="1">
    <citation type="submission" date="2018-11" db="EMBL/GenBank/DDBJ databases">
        <title>Genome assembly of Steccherinum ochraceum LE-BIN_3174, the white-rot fungus of the Steccherinaceae family (The Residual Polyporoid clade, Polyporales, Basidiomycota).</title>
        <authorList>
            <person name="Fedorova T.V."/>
            <person name="Glazunova O.A."/>
            <person name="Landesman E.O."/>
            <person name="Moiseenko K.V."/>
            <person name="Psurtseva N.V."/>
            <person name="Savinova O.S."/>
            <person name="Shakhova N.V."/>
            <person name="Tyazhelova T.V."/>
            <person name="Vasina D.V."/>
        </authorList>
    </citation>
    <scope>NUCLEOTIDE SEQUENCE [LARGE SCALE GENOMIC DNA]</scope>
    <source>
        <strain evidence="8 9">LE-BIN_3174</strain>
    </source>
</reference>
<dbReference type="CDD" id="cd00067">
    <property type="entry name" value="GAL4"/>
    <property type="match status" value="1"/>
</dbReference>
<dbReference type="EMBL" id="RWJN01000339">
    <property type="protein sequence ID" value="TCD62867.1"/>
    <property type="molecule type" value="Genomic_DNA"/>
</dbReference>
<keyword evidence="4" id="KW-0175">Coiled coil</keyword>
<evidence type="ECO:0000256" key="4">
    <source>
        <dbReference type="SAM" id="Coils"/>
    </source>
</evidence>
<comment type="caution">
    <text evidence="8">The sequence shown here is derived from an EMBL/GenBank/DDBJ whole genome shotgun (WGS) entry which is preliminary data.</text>
</comment>
<keyword evidence="3" id="KW-0539">Nucleus</keyword>
<keyword evidence="9" id="KW-1185">Reference proteome</keyword>
<dbReference type="InterPro" id="IPR017896">
    <property type="entry name" value="4Fe4S_Fe-S-bd"/>
</dbReference>
<evidence type="ECO:0000313" key="8">
    <source>
        <dbReference type="EMBL" id="TCD62867.1"/>
    </source>
</evidence>
<dbReference type="GO" id="GO:0000981">
    <property type="term" value="F:DNA-binding transcription factor activity, RNA polymerase II-specific"/>
    <property type="evidence" value="ECO:0007669"/>
    <property type="project" value="InterPro"/>
</dbReference>
<feature type="coiled-coil region" evidence="4">
    <location>
        <begin position="98"/>
        <end position="125"/>
    </location>
</feature>
<dbReference type="STRING" id="92696.A0A4V2MVK1"/>
<dbReference type="SUPFAM" id="SSF57701">
    <property type="entry name" value="Zn2/Cys6 DNA-binding domain"/>
    <property type="match status" value="1"/>
</dbReference>
<evidence type="ECO:0000256" key="2">
    <source>
        <dbReference type="ARBA" id="ARBA00022723"/>
    </source>
</evidence>
<dbReference type="SMART" id="SM00906">
    <property type="entry name" value="Fungal_trans"/>
    <property type="match status" value="1"/>
</dbReference>
<gene>
    <name evidence="8" type="ORF">EIP91_006273</name>
</gene>
<dbReference type="OrthoDB" id="424974at2759"/>
<dbReference type="GO" id="GO:0005634">
    <property type="term" value="C:nucleus"/>
    <property type="evidence" value="ECO:0007669"/>
    <property type="project" value="UniProtKB-SubCell"/>
</dbReference>
<evidence type="ECO:0000256" key="3">
    <source>
        <dbReference type="ARBA" id="ARBA00023242"/>
    </source>
</evidence>
<dbReference type="PROSITE" id="PS00463">
    <property type="entry name" value="ZN2_CY6_FUNGAL_1"/>
    <property type="match status" value="1"/>
</dbReference>
<dbReference type="InterPro" id="IPR036864">
    <property type="entry name" value="Zn2-C6_fun-type_DNA-bd_sf"/>
</dbReference>
<dbReference type="InterPro" id="IPR001138">
    <property type="entry name" value="Zn2Cys6_DnaBD"/>
</dbReference>
<dbReference type="CDD" id="cd12148">
    <property type="entry name" value="fungal_TF_MHR"/>
    <property type="match status" value="1"/>
</dbReference>
<evidence type="ECO:0000259" key="6">
    <source>
        <dbReference type="PROSITE" id="PS50048"/>
    </source>
</evidence>
<dbReference type="Pfam" id="PF04082">
    <property type="entry name" value="Fungal_trans"/>
    <property type="match status" value="1"/>
</dbReference>
<evidence type="ECO:0000313" key="9">
    <source>
        <dbReference type="Proteomes" id="UP000292702"/>
    </source>
</evidence>
<dbReference type="PROSITE" id="PS50048">
    <property type="entry name" value="ZN2_CY6_FUNGAL_2"/>
    <property type="match status" value="1"/>
</dbReference>
<feature type="compositionally biased region" description="Polar residues" evidence="5">
    <location>
        <begin position="8"/>
        <end position="39"/>
    </location>
</feature>
<feature type="region of interest" description="Disordered" evidence="5">
    <location>
        <begin position="1"/>
        <end position="49"/>
    </location>
</feature>
<protein>
    <recommendedName>
        <fullName evidence="10">Zn(2)-C6 fungal-type domain-containing protein</fullName>
    </recommendedName>
</protein>
<dbReference type="InterPro" id="IPR050613">
    <property type="entry name" value="Sec_Metabolite_Reg"/>
</dbReference>
<comment type="subcellular location">
    <subcellularLocation>
        <location evidence="1">Nucleus</location>
    </subcellularLocation>
</comment>
<name>A0A4V2MVK1_9APHY</name>
<dbReference type="Proteomes" id="UP000292702">
    <property type="component" value="Unassembled WGS sequence"/>
</dbReference>
<dbReference type="GO" id="GO:0003677">
    <property type="term" value="F:DNA binding"/>
    <property type="evidence" value="ECO:0007669"/>
    <property type="project" value="InterPro"/>
</dbReference>
<dbReference type="GO" id="GO:0006351">
    <property type="term" value="P:DNA-templated transcription"/>
    <property type="evidence" value="ECO:0007669"/>
    <property type="project" value="InterPro"/>
</dbReference>
<sequence>MPPKNSDNHSGASTSADKSPSSTNGHANGETQPQSSAPQKQRKRPGRVPVSCAECRRLKLRCDRKVPCETCVKRGCSAICPEGSLTTGKGSRLAFADAEELHKKIDRLRKRNTSLEDALRVLQSAVSDDQHPLLMDDAMDDRDPSRHKSAPLTGPPLSREDEEFLDAFGTLTLGLRGESRFFGQTSRSEYLVYAPEYVPPCMSESNLPHLTVDMVDAARESFEIPINDEFEMKKKLLTLLPPLSQACRLCEIFLEHGEYLWTPIPRNQLFDEILGVIYRTTPLFTEETNLVSTHALSLLFMVFALASSLDMEKLPYAVEAREYYFMARLALKCAPPTHDCTLWALQSLIYMNVFLELGDWSPAHPAAHSAWILAGFTVKLGYSIGLHVNSSKWQLDAEASERRSHVFWQLFFQDTWISFGFGRPPIISLSYVDCDMPKDTEESIDNEGHKHWGYHTWSWQYSKLLHNVMNQAFAAKTPHYSTVLDLDRQVRDFPIPWRMRIKCGYPEDIPPTNAIRVQRWFCMACKESTLLNLHRAYFAQALKEQPSDLLRHRYGPSVMATYRSAWRIIEGLKEACKTVAPILARTRLPWSQCLSAAIVMCLLVTRAPTSSLSTASLFELDRVTELFEEMGASSQPAKNNLGVLQKLRRQAHEAADKSECQDKSHPGFTELDRIGGKTHLISKASTGDVPSPAASSKCTPSVTSLDTPSVAVSMSPVPMDSIHPTIMHDMRTFEGVGDFQSVFTPPLTGPIDLSTPHVFGDHEMQQQSPQPMQTVQPQLETFPDMYLSNEQFFNPPPPAPSSFDGTGTDVLNMPPPVLDATWQSFIEQLGF</sequence>
<feature type="region of interest" description="Disordered" evidence="5">
    <location>
        <begin position="682"/>
        <end position="708"/>
    </location>
</feature>
<dbReference type="AlphaFoldDB" id="A0A4V2MVK1"/>
<dbReference type="PANTHER" id="PTHR31001">
    <property type="entry name" value="UNCHARACTERIZED TRANSCRIPTIONAL REGULATORY PROTEIN"/>
    <property type="match status" value="1"/>
</dbReference>
<evidence type="ECO:0008006" key="10">
    <source>
        <dbReference type="Google" id="ProtNLM"/>
    </source>
</evidence>
<evidence type="ECO:0000256" key="5">
    <source>
        <dbReference type="SAM" id="MobiDB-lite"/>
    </source>
</evidence>
<feature type="domain" description="Zn(2)-C6 fungal-type" evidence="6">
    <location>
        <begin position="51"/>
        <end position="80"/>
    </location>
</feature>
<dbReference type="SMART" id="SM00066">
    <property type="entry name" value="GAL4"/>
    <property type="match status" value="1"/>
</dbReference>
<organism evidence="8 9">
    <name type="scientific">Steccherinum ochraceum</name>
    <dbReference type="NCBI Taxonomy" id="92696"/>
    <lineage>
        <taxon>Eukaryota</taxon>
        <taxon>Fungi</taxon>
        <taxon>Dikarya</taxon>
        <taxon>Basidiomycota</taxon>
        <taxon>Agaricomycotina</taxon>
        <taxon>Agaricomycetes</taxon>
        <taxon>Polyporales</taxon>
        <taxon>Steccherinaceae</taxon>
        <taxon>Steccherinum</taxon>
    </lineage>
</organism>
<dbReference type="PANTHER" id="PTHR31001:SF56">
    <property type="entry name" value="ZN(2)-C6 FUNGAL-TYPE DOMAIN-CONTAINING PROTEIN"/>
    <property type="match status" value="1"/>
</dbReference>
<feature type="compositionally biased region" description="Polar residues" evidence="5">
    <location>
        <begin position="693"/>
        <end position="708"/>
    </location>
</feature>
<dbReference type="Gene3D" id="4.10.240.10">
    <property type="entry name" value="Zn(2)-C6 fungal-type DNA-binding domain"/>
    <property type="match status" value="1"/>
</dbReference>
<dbReference type="GO" id="GO:0008270">
    <property type="term" value="F:zinc ion binding"/>
    <property type="evidence" value="ECO:0007669"/>
    <property type="project" value="InterPro"/>
</dbReference>
<keyword evidence="2" id="KW-0479">Metal-binding</keyword>
<accession>A0A4V2MVK1</accession>
<dbReference type="PROSITE" id="PS51379">
    <property type="entry name" value="4FE4S_FER_2"/>
    <property type="match status" value="1"/>
</dbReference>
<feature type="region of interest" description="Disordered" evidence="5">
    <location>
        <begin position="130"/>
        <end position="156"/>
    </location>
</feature>
<proteinExistence type="predicted"/>
<evidence type="ECO:0000259" key="7">
    <source>
        <dbReference type="PROSITE" id="PS51379"/>
    </source>
</evidence>
<feature type="domain" description="4Fe-4S ferredoxin-type" evidence="7">
    <location>
        <begin position="58"/>
        <end position="90"/>
    </location>
</feature>
<evidence type="ECO:0000256" key="1">
    <source>
        <dbReference type="ARBA" id="ARBA00004123"/>
    </source>
</evidence>